<feature type="compositionally biased region" description="Polar residues" evidence="1">
    <location>
        <begin position="286"/>
        <end position="305"/>
    </location>
</feature>
<sequence length="466" mass="51938">MDPGWSEWSEWVWDDGQKRWWKARQNIQGDVEYDFFTPHGNVDELVSSFKDMNFGAHQDTHYPQGSAYAYGTLNGTEGAAVAETVYDQAPMPTHSASRAKGKAKPTDPHGKPKGKDREKGAGKNNRPRPSRDAGNENAENARPNTAPGPSTHDEAYSTTSPPSSGAEPLFGQPETTEEAASSSPGQYVRGRHDSGFESETVSRSAATADLTAEEEDDYNHMSMARSPNEPDNSNEQLFHTAMSEVNPYLTGDVDSFYTRGGLPSAWAAQINSHDGSVRDNDRDPSNRPTQQPAGTTVPQGYQYQDSAVDGDGNYEEREPNIHGGFVVERSSRFQPGENGMPFYQGYRRFIVVANDEGHCTCVPILTYERQGCLKRGVKPSKHGIVYQTGTKPRMLPGEPQLGFSPVRVRLYERTEKLVKESRVNYAKLTTIEHNFRVFFIGSVEQDDFQNIVIPAVDTCWERKRRR</sequence>
<dbReference type="PANTHER" id="PTHR35391">
    <property type="entry name" value="C2H2-TYPE DOMAIN-CONTAINING PROTEIN-RELATED"/>
    <property type="match status" value="1"/>
</dbReference>
<feature type="region of interest" description="Disordered" evidence="1">
    <location>
        <begin position="274"/>
        <end position="319"/>
    </location>
</feature>
<evidence type="ECO:0000259" key="2">
    <source>
        <dbReference type="Pfam" id="PF20233"/>
    </source>
</evidence>
<gene>
    <name evidence="3" type="ORF">MYCTH_2302040</name>
</gene>
<protein>
    <recommendedName>
        <fullName evidence="2">DUF6590 domain-containing protein</fullName>
    </recommendedName>
</protein>
<dbReference type="OrthoDB" id="3559580at2759"/>
<feature type="compositionally biased region" description="Basic and acidic residues" evidence="1">
    <location>
        <begin position="275"/>
        <end position="285"/>
    </location>
</feature>
<name>G2QAX2_THET4</name>
<evidence type="ECO:0000313" key="4">
    <source>
        <dbReference type="Proteomes" id="UP000007322"/>
    </source>
</evidence>
<dbReference type="AlphaFoldDB" id="G2QAX2"/>
<dbReference type="HOGENOM" id="CLU_038733_1_0_1"/>
<dbReference type="KEGG" id="mtm:MYCTH_2302040"/>
<feature type="domain" description="DUF6590" evidence="2">
    <location>
        <begin position="331"/>
        <end position="450"/>
    </location>
</feature>
<accession>G2QAX2</accession>
<keyword evidence="4" id="KW-1185">Reference proteome</keyword>
<reference evidence="3 4" key="1">
    <citation type="journal article" date="2011" name="Nat. Biotechnol.">
        <title>Comparative genomic analysis of the thermophilic biomass-degrading fungi Myceliophthora thermophila and Thielavia terrestris.</title>
        <authorList>
            <person name="Berka R.M."/>
            <person name="Grigoriev I.V."/>
            <person name="Otillar R."/>
            <person name="Salamov A."/>
            <person name="Grimwood J."/>
            <person name="Reid I."/>
            <person name="Ishmael N."/>
            <person name="John T."/>
            <person name="Darmond C."/>
            <person name="Moisan M.-C."/>
            <person name="Henrissat B."/>
            <person name="Coutinho P.M."/>
            <person name="Lombard V."/>
            <person name="Natvig D.O."/>
            <person name="Lindquist E."/>
            <person name="Schmutz J."/>
            <person name="Lucas S."/>
            <person name="Harris P."/>
            <person name="Powlowski J."/>
            <person name="Bellemare A."/>
            <person name="Taylor D."/>
            <person name="Butler G."/>
            <person name="de Vries R.P."/>
            <person name="Allijn I.E."/>
            <person name="van den Brink J."/>
            <person name="Ushinsky S."/>
            <person name="Storms R."/>
            <person name="Powell A.J."/>
            <person name="Paulsen I.T."/>
            <person name="Elbourne L.D.H."/>
            <person name="Baker S.E."/>
            <person name="Magnuson J."/>
            <person name="LaBoissiere S."/>
            <person name="Clutterbuck A.J."/>
            <person name="Martinez D."/>
            <person name="Wogulis M."/>
            <person name="de Leon A.L."/>
            <person name="Rey M.W."/>
            <person name="Tsang A."/>
        </authorList>
    </citation>
    <scope>NUCLEOTIDE SEQUENCE [LARGE SCALE GENOMIC DNA]</scope>
    <source>
        <strain evidence="4">ATCC 42464 / BCRC 31852 / DSM 1799</strain>
    </source>
</reference>
<proteinExistence type="predicted"/>
<feature type="region of interest" description="Disordered" evidence="1">
    <location>
        <begin position="92"/>
        <end position="235"/>
    </location>
</feature>
<dbReference type="VEuPathDB" id="FungiDB:MYCTH_2302040"/>
<dbReference type="RefSeq" id="XP_003662009.1">
    <property type="nucleotide sequence ID" value="XM_003661961.1"/>
</dbReference>
<evidence type="ECO:0000256" key="1">
    <source>
        <dbReference type="SAM" id="MobiDB-lite"/>
    </source>
</evidence>
<dbReference type="OMA" id="KSEVMTH"/>
<dbReference type="EMBL" id="CP003003">
    <property type="protein sequence ID" value="AEO56764.1"/>
    <property type="molecule type" value="Genomic_DNA"/>
</dbReference>
<dbReference type="STRING" id="573729.G2QAX2"/>
<dbReference type="Pfam" id="PF20233">
    <property type="entry name" value="DUF6590"/>
    <property type="match status" value="1"/>
</dbReference>
<dbReference type="InterPro" id="IPR046497">
    <property type="entry name" value="DUF6590"/>
</dbReference>
<organism evidence="3 4">
    <name type="scientific">Thermothelomyces thermophilus (strain ATCC 42464 / BCRC 31852 / DSM 1799)</name>
    <name type="common">Sporotrichum thermophile</name>
    <dbReference type="NCBI Taxonomy" id="573729"/>
    <lineage>
        <taxon>Eukaryota</taxon>
        <taxon>Fungi</taxon>
        <taxon>Dikarya</taxon>
        <taxon>Ascomycota</taxon>
        <taxon>Pezizomycotina</taxon>
        <taxon>Sordariomycetes</taxon>
        <taxon>Sordariomycetidae</taxon>
        <taxon>Sordariales</taxon>
        <taxon>Chaetomiaceae</taxon>
        <taxon>Thermothelomyces</taxon>
    </lineage>
</organism>
<evidence type="ECO:0000313" key="3">
    <source>
        <dbReference type="EMBL" id="AEO56764.1"/>
    </source>
</evidence>
<dbReference type="Proteomes" id="UP000007322">
    <property type="component" value="Chromosome 2"/>
</dbReference>
<dbReference type="PANTHER" id="PTHR35391:SF5">
    <property type="entry name" value="DUF6590 DOMAIN-CONTAINING PROTEIN"/>
    <property type="match status" value="1"/>
</dbReference>
<dbReference type="eggNOG" id="ENOG502SV73">
    <property type="taxonomic scope" value="Eukaryota"/>
</dbReference>
<feature type="compositionally biased region" description="Basic and acidic residues" evidence="1">
    <location>
        <begin position="104"/>
        <end position="121"/>
    </location>
</feature>
<dbReference type="GeneID" id="11510814"/>
<dbReference type="InParanoid" id="G2QAX2"/>